<reference evidence="8" key="1">
    <citation type="submission" date="2020-12" db="EMBL/GenBank/DDBJ databases">
        <authorList>
            <consortium name="Molecular Ecology Group"/>
        </authorList>
    </citation>
    <scope>NUCLEOTIDE SEQUENCE</scope>
    <source>
        <strain evidence="8">TBG_1078</strain>
    </source>
</reference>
<comment type="caution">
    <text evidence="8">The sequence shown here is derived from an EMBL/GenBank/DDBJ whole genome shotgun (WGS) entry which is preliminary data.</text>
</comment>
<dbReference type="Gene3D" id="3.30.1330.30">
    <property type="match status" value="1"/>
</dbReference>
<comment type="subunit">
    <text evidence="5">Part of the small subunit (SSU) processome, composed of more than 70 proteins and the RNA chaperone small nucleolar RNA (snoRNA) U3. Subunit of the 40S ribosomal complex.</text>
</comment>
<keyword evidence="2 6" id="KW-0689">Ribosomal protein</keyword>
<evidence type="ECO:0000259" key="7">
    <source>
        <dbReference type="Pfam" id="PF01248"/>
    </source>
</evidence>
<dbReference type="GO" id="GO:0006412">
    <property type="term" value="P:translation"/>
    <property type="evidence" value="ECO:0007669"/>
    <property type="project" value="InterPro"/>
</dbReference>
<dbReference type="SUPFAM" id="SSF55315">
    <property type="entry name" value="L30e-like"/>
    <property type="match status" value="1"/>
</dbReference>
<evidence type="ECO:0000313" key="8">
    <source>
        <dbReference type="EMBL" id="CAD7668913.1"/>
    </source>
</evidence>
<dbReference type="PRINTS" id="PR00972">
    <property type="entry name" value="RIBSOMALS12E"/>
</dbReference>
<evidence type="ECO:0000256" key="2">
    <source>
        <dbReference type="ARBA" id="ARBA00022980"/>
    </source>
</evidence>
<evidence type="ECO:0000256" key="5">
    <source>
        <dbReference type="ARBA" id="ARBA00046349"/>
    </source>
</evidence>
<dbReference type="InterPro" id="IPR000530">
    <property type="entry name" value="Ribosomal_eS12"/>
</dbReference>
<accession>A0A811XV54</accession>
<evidence type="ECO:0000256" key="3">
    <source>
        <dbReference type="ARBA" id="ARBA00023274"/>
    </source>
</evidence>
<keyword evidence="9" id="KW-1185">Reference proteome</keyword>
<organism evidence="8 9">
    <name type="scientific">Nyctereutes procyonoides</name>
    <name type="common">Raccoon dog</name>
    <name type="synonym">Canis procyonoides</name>
    <dbReference type="NCBI Taxonomy" id="34880"/>
    <lineage>
        <taxon>Eukaryota</taxon>
        <taxon>Metazoa</taxon>
        <taxon>Chordata</taxon>
        <taxon>Craniata</taxon>
        <taxon>Vertebrata</taxon>
        <taxon>Euteleostomi</taxon>
        <taxon>Mammalia</taxon>
        <taxon>Eutheria</taxon>
        <taxon>Laurasiatheria</taxon>
        <taxon>Carnivora</taxon>
        <taxon>Caniformia</taxon>
        <taxon>Canidae</taxon>
        <taxon>Nyctereutes</taxon>
    </lineage>
</organism>
<comment type="function">
    <text evidence="4">Part of the small subunit (SSU) processome, first precursor of the small eukaryotic ribosomal subunit. During the assembly of the SSU processome in the nucleolus, many ribosome biogenesis factors, an RNA chaperone and ribosomal proteins associate with the nascent pre-rRNA and work in concert to generate RNA folding, modifications, rearrangements and cleavage as well as targeted degradation of pre-ribosomal RNA by the RNA exosome. Subunit of the 40S ribosomal complex.</text>
</comment>
<gene>
    <name evidence="8" type="ORF">NYPRO_LOCUS1707</name>
</gene>
<evidence type="ECO:0000256" key="4">
    <source>
        <dbReference type="ARBA" id="ARBA00045472"/>
    </source>
</evidence>
<evidence type="ECO:0000256" key="6">
    <source>
        <dbReference type="RuleBase" id="RU000670"/>
    </source>
</evidence>
<dbReference type="GO" id="GO:0005840">
    <property type="term" value="C:ribosome"/>
    <property type="evidence" value="ECO:0007669"/>
    <property type="project" value="UniProtKB-KW"/>
</dbReference>
<protein>
    <recommendedName>
        <fullName evidence="6">40S ribosomal protein S12</fullName>
    </recommendedName>
</protein>
<evidence type="ECO:0000256" key="1">
    <source>
        <dbReference type="ARBA" id="ARBA00005824"/>
    </source>
</evidence>
<dbReference type="AlphaFoldDB" id="A0A811XV54"/>
<sequence>MKASTGNCQPVGASDKHQTHLCVAASVPDEATYVELVEALCAEWQIHIIKVDDNTKLGEWVGFCKSVRENRKVVGCSCAVVKDNSKDSQAKDAIKEYFKCKK</sequence>
<dbReference type="Proteomes" id="UP000645828">
    <property type="component" value="Unassembled WGS sequence"/>
</dbReference>
<dbReference type="GO" id="GO:0003735">
    <property type="term" value="F:structural constituent of ribosome"/>
    <property type="evidence" value="ECO:0007669"/>
    <property type="project" value="InterPro"/>
</dbReference>
<keyword evidence="3 6" id="KW-0687">Ribonucleoprotein</keyword>
<comment type="similarity">
    <text evidence="1 6">Belongs to the eukaryotic ribosomal protein eS12 family.</text>
</comment>
<proteinExistence type="inferred from homology"/>
<dbReference type="InterPro" id="IPR029064">
    <property type="entry name" value="Ribosomal_eL30-like_sf"/>
</dbReference>
<dbReference type="Pfam" id="PF01248">
    <property type="entry name" value="Ribosomal_L7Ae"/>
    <property type="match status" value="1"/>
</dbReference>
<evidence type="ECO:0000313" key="9">
    <source>
        <dbReference type="Proteomes" id="UP000645828"/>
    </source>
</evidence>
<dbReference type="GO" id="GO:1990904">
    <property type="term" value="C:ribonucleoprotein complex"/>
    <property type="evidence" value="ECO:0007669"/>
    <property type="project" value="UniProtKB-KW"/>
</dbReference>
<dbReference type="PANTHER" id="PTHR11843">
    <property type="entry name" value="40S RIBOSOMAL PROTEIN S12"/>
    <property type="match status" value="1"/>
</dbReference>
<feature type="domain" description="Ribosomal protein eL8/eL30/eS12/Gadd45" evidence="7">
    <location>
        <begin position="15"/>
        <end position="80"/>
    </location>
</feature>
<name>A0A811XV54_NYCPR</name>
<dbReference type="InterPro" id="IPR004038">
    <property type="entry name" value="Ribosomal_eL8/eL30/eS12/Gad45"/>
</dbReference>
<dbReference type="EMBL" id="CAJHUB010000650">
    <property type="protein sequence ID" value="CAD7668913.1"/>
    <property type="molecule type" value="Genomic_DNA"/>
</dbReference>